<dbReference type="Proteomes" id="UP000053105">
    <property type="component" value="Unassembled WGS sequence"/>
</dbReference>
<evidence type="ECO:0000313" key="2">
    <source>
        <dbReference type="EMBL" id="KOX76491.1"/>
    </source>
</evidence>
<feature type="region of interest" description="Disordered" evidence="1">
    <location>
        <begin position="95"/>
        <end position="120"/>
    </location>
</feature>
<gene>
    <name evidence="2" type="ORF">WN51_12471</name>
</gene>
<dbReference type="EMBL" id="KQ435747">
    <property type="protein sequence ID" value="KOX76491.1"/>
    <property type="molecule type" value="Genomic_DNA"/>
</dbReference>
<accession>A0A0N0BHU6</accession>
<proteinExistence type="predicted"/>
<evidence type="ECO:0000256" key="1">
    <source>
        <dbReference type="SAM" id="MobiDB-lite"/>
    </source>
</evidence>
<keyword evidence="3" id="KW-1185">Reference proteome</keyword>
<evidence type="ECO:0000313" key="3">
    <source>
        <dbReference type="Proteomes" id="UP000053105"/>
    </source>
</evidence>
<name>A0A0N0BHU6_9HYME</name>
<reference evidence="2 3" key="1">
    <citation type="submission" date="2015-07" db="EMBL/GenBank/DDBJ databases">
        <title>The genome of Melipona quadrifasciata.</title>
        <authorList>
            <person name="Pan H."/>
            <person name="Kapheim K."/>
        </authorList>
    </citation>
    <scope>NUCLEOTIDE SEQUENCE [LARGE SCALE GENOMIC DNA]</scope>
    <source>
        <strain evidence="2">0111107301</strain>
        <tissue evidence="2">Whole body</tissue>
    </source>
</reference>
<organism evidence="2 3">
    <name type="scientific">Melipona quadrifasciata</name>
    <dbReference type="NCBI Taxonomy" id="166423"/>
    <lineage>
        <taxon>Eukaryota</taxon>
        <taxon>Metazoa</taxon>
        <taxon>Ecdysozoa</taxon>
        <taxon>Arthropoda</taxon>
        <taxon>Hexapoda</taxon>
        <taxon>Insecta</taxon>
        <taxon>Pterygota</taxon>
        <taxon>Neoptera</taxon>
        <taxon>Endopterygota</taxon>
        <taxon>Hymenoptera</taxon>
        <taxon>Apocrita</taxon>
        <taxon>Aculeata</taxon>
        <taxon>Apoidea</taxon>
        <taxon>Anthophila</taxon>
        <taxon>Apidae</taxon>
        <taxon>Melipona</taxon>
    </lineage>
</organism>
<protein>
    <submittedName>
        <fullName evidence="2">Uncharacterized protein</fullName>
    </submittedName>
</protein>
<dbReference type="AlphaFoldDB" id="A0A0N0BHU6"/>
<sequence length="267" mass="30246">MDPPDLDPLDLLTEHLYVMFHTVTGKNYSALFQNFKEKPEVYFPGEWSEFRLRTIEEASLHRALSKILKNLLLGTRYSLDYIDYAWKPETLKSRNFPTKGEPKSKGANLRHGTPKKHRESTERVSICKYPLYRNVWGDPECRMEYHQSFQLEIVGVGAHKQTSMTLLQVFDFTLSATLQCAFARASSNAKFVLLASFTMREPRKGSWLANRKQGAIPGVIPAHLTIAVRFQSRDSQACIIASPIALSYYVDKYSNSVDVACPAGSSA</sequence>